<reference evidence="2" key="2">
    <citation type="submission" date="2020-09" db="EMBL/GenBank/DDBJ databases">
        <authorList>
            <person name="Sun Q."/>
            <person name="Sedlacek I."/>
        </authorList>
    </citation>
    <scope>NUCLEOTIDE SEQUENCE</scope>
    <source>
        <strain evidence="2">CCM 8433</strain>
    </source>
</reference>
<evidence type="ECO:0000313" key="3">
    <source>
        <dbReference type="Proteomes" id="UP000622610"/>
    </source>
</evidence>
<accession>A0A917N4Q8</accession>
<gene>
    <name evidence="2" type="ORF">GCM10011482_13150</name>
</gene>
<reference evidence="2" key="1">
    <citation type="journal article" date="2014" name="Int. J. Syst. Evol. Microbiol.">
        <title>Complete genome sequence of Corynebacterium casei LMG S-19264T (=DSM 44701T), isolated from a smear-ripened cheese.</title>
        <authorList>
            <consortium name="US DOE Joint Genome Institute (JGI-PGF)"/>
            <person name="Walter F."/>
            <person name="Albersmeier A."/>
            <person name="Kalinowski J."/>
            <person name="Ruckert C."/>
        </authorList>
    </citation>
    <scope>NUCLEOTIDE SEQUENCE</scope>
    <source>
        <strain evidence="2">CCM 8433</strain>
    </source>
</reference>
<feature type="transmembrane region" description="Helical" evidence="1">
    <location>
        <begin position="187"/>
        <end position="206"/>
    </location>
</feature>
<keyword evidence="1" id="KW-0472">Membrane</keyword>
<evidence type="ECO:0000256" key="1">
    <source>
        <dbReference type="SAM" id="Phobius"/>
    </source>
</evidence>
<organism evidence="2 3">
    <name type="scientific">Enterococcus alcedinis</name>
    <dbReference type="NCBI Taxonomy" id="1274384"/>
    <lineage>
        <taxon>Bacteria</taxon>
        <taxon>Bacillati</taxon>
        <taxon>Bacillota</taxon>
        <taxon>Bacilli</taxon>
        <taxon>Lactobacillales</taxon>
        <taxon>Enterococcaceae</taxon>
        <taxon>Enterococcus</taxon>
    </lineage>
</organism>
<protein>
    <recommendedName>
        <fullName evidence="4">EpsG family protein</fullName>
    </recommendedName>
</protein>
<dbReference type="Proteomes" id="UP000622610">
    <property type="component" value="Unassembled WGS sequence"/>
</dbReference>
<dbReference type="Pfam" id="PF14897">
    <property type="entry name" value="EpsG"/>
    <property type="match status" value="1"/>
</dbReference>
<feature type="transmembrane region" description="Helical" evidence="1">
    <location>
        <begin position="328"/>
        <end position="345"/>
    </location>
</feature>
<dbReference type="InterPro" id="IPR049458">
    <property type="entry name" value="EpsG-like"/>
</dbReference>
<keyword evidence="1" id="KW-1133">Transmembrane helix</keyword>
<keyword evidence="3" id="KW-1185">Reference proteome</keyword>
<sequence length="350" mass="40838">MPYILLVLLIMSLQFIGGKRRLEVAFIILFIFAAIRGNGSGDYFTYLQYSKEIKSISDVLNTNFPMEIGFRIISFIGNKLSLNSQFVIAVMNLISLSCVYIFIKRYSKDKMLSVLLFLPLYFQLDMHAARTAVSVGIGLLGFEYIKDKKIIKFTIIVILASMFHKTALILFLLYPLVRIRLTDFTKIVISFVLLIVTTFMSLKNIVDLIYNLFPNRTIAIKLSNYVISERYGYEYSLLDPRFILLLVIFIFSLYLLENNDYIDFLLKNIIWINIVAIIFLRENTFFITRVTSYVNIYTVIAIPKMIYNYKMGIENGKMSYHTYRALTVFVYTLYVIALTMTYVPYKIFFL</sequence>
<feature type="transmembrane region" description="Helical" evidence="1">
    <location>
        <begin position="84"/>
        <end position="103"/>
    </location>
</feature>
<feature type="transmembrane region" description="Helical" evidence="1">
    <location>
        <begin position="153"/>
        <end position="175"/>
    </location>
</feature>
<feature type="transmembrane region" description="Helical" evidence="1">
    <location>
        <begin position="286"/>
        <end position="307"/>
    </location>
</feature>
<evidence type="ECO:0000313" key="2">
    <source>
        <dbReference type="EMBL" id="GGI65661.1"/>
    </source>
</evidence>
<feature type="transmembrane region" description="Helical" evidence="1">
    <location>
        <begin position="240"/>
        <end position="257"/>
    </location>
</feature>
<dbReference type="EMBL" id="BMDT01000005">
    <property type="protein sequence ID" value="GGI65661.1"/>
    <property type="molecule type" value="Genomic_DNA"/>
</dbReference>
<name>A0A917N4Q8_9ENTE</name>
<dbReference type="AlphaFoldDB" id="A0A917N4Q8"/>
<keyword evidence="1" id="KW-0812">Transmembrane</keyword>
<comment type="caution">
    <text evidence="2">The sequence shown here is derived from an EMBL/GenBank/DDBJ whole genome shotgun (WGS) entry which is preliminary data.</text>
</comment>
<evidence type="ECO:0008006" key="4">
    <source>
        <dbReference type="Google" id="ProtNLM"/>
    </source>
</evidence>
<proteinExistence type="predicted"/>
<feature type="transmembrane region" description="Helical" evidence="1">
    <location>
        <begin position="264"/>
        <end position="280"/>
    </location>
</feature>
<dbReference type="RefSeq" id="WP_188367502.1">
    <property type="nucleotide sequence ID" value="NZ_BMDT01000005.1"/>
</dbReference>
<feature type="transmembrane region" description="Helical" evidence="1">
    <location>
        <begin position="21"/>
        <end position="39"/>
    </location>
</feature>